<keyword evidence="9" id="KW-1185">Reference proteome</keyword>
<evidence type="ECO:0000256" key="6">
    <source>
        <dbReference type="RuleBase" id="RU000688"/>
    </source>
</evidence>
<feature type="domain" description="G-protein coupled receptors family 1 profile" evidence="8">
    <location>
        <begin position="47"/>
        <end position="286"/>
    </location>
</feature>
<dbReference type="InterPro" id="IPR017452">
    <property type="entry name" value="GPCR_Rhodpsn_7TM"/>
</dbReference>
<keyword evidence="4 7" id="KW-1133">Transmembrane helix</keyword>
<dbReference type="Gene3D" id="1.20.1070.10">
    <property type="entry name" value="Rhodopsin 7-helix transmembrane proteins"/>
    <property type="match status" value="1"/>
</dbReference>
<dbReference type="KEGG" id="aten:116296754"/>
<comment type="subcellular location">
    <subcellularLocation>
        <location evidence="1">Cell membrane</location>
        <topology evidence="1">Multi-pass membrane protein</topology>
    </subcellularLocation>
</comment>
<keyword evidence="5 7" id="KW-0472">Membrane</keyword>
<dbReference type="FunCoup" id="A0A6P8HZG9">
    <property type="interactions" value="454"/>
</dbReference>
<dbReference type="GeneID" id="116296754"/>
<dbReference type="GO" id="GO:0005886">
    <property type="term" value="C:plasma membrane"/>
    <property type="evidence" value="ECO:0007669"/>
    <property type="project" value="UniProtKB-SubCell"/>
</dbReference>
<dbReference type="SUPFAM" id="SSF81321">
    <property type="entry name" value="Family A G protein-coupled receptor-like"/>
    <property type="match status" value="1"/>
</dbReference>
<feature type="transmembrane region" description="Helical" evidence="7">
    <location>
        <begin position="232"/>
        <end position="258"/>
    </location>
</feature>
<dbReference type="InParanoid" id="A0A6P8HZG9"/>
<feature type="transmembrane region" description="Helical" evidence="7">
    <location>
        <begin position="147"/>
        <end position="164"/>
    </location>
</feature>
<dbReference type="PROSITE" id="PS50262">
    <property type="entry name" value="G_PROTEIN_RECEP_F1_2"/>
    <property type="match status" value="1"/>
</dbReference>
<dbReference type="OrthoDB" id="10254436at2759"/>
<organism evidence="9 10">
    <name type="scientific">Actinia tenebrosa</name>
    <name type="common">Australian red waratah sea anemone</name>
    <dbReference type="NCBI Taxonomy" id="6105"/>
    <lineage>
        <taxon>Eukaryota</taxon>
        <taxon>Metazoa</taxon>
        <taxon>Cnidaria</taxon>
        <taxon>Anthozoa</taxon>
        <taxon>Hexacorallia</taxon>
        <taxon>Actiniaria</taxon>
        <taxon>Actiniidae</taxon>
        <taxon>Actinia</taxon>
    </lineage>
</organism>
<dbReference type="Proteomes" id="UP000515163">
    <property type="component" value="Unplaced"/>
</dbReference>
<dbReference type="InterPro" id="IPR000276">
    <property type="entry name" value="GPCR_Rhodpsn"/>
</dbReference>
<evidence type="ECO:0000313" key="9">
    <source>
        <dbReference type="Proteomes" id="UP000515163"/>
    </source>
</evidence>
<sequence>MNRTELVSEKKCFGLFLGIEHQDTTERVINILLAVLNFPTSLFAVVENFILILAIWKNAQLHKPSFALLGCLAFSDLLTGLVSQPCLVAYGIAKHYKNWTATCNATILTILSIVVLSGVSVSTLTAISIDRFLALHYYEEIITVPRVLVLFTGFWPVFLIVLIPRILNELIIFTILLSTGCTISLIIILVCYWKIYKITEKHRSQIQDLERAMQHANRLTNEQIKTGKKSSFSFFIVTVIYLGFSIPYLIFCILFIVIGFHGFVVQLGELSFTIITITASINPVVYCWRLQELRDAVKRQEKLIFKCLNRSENIEN</sequence>
<feature type="transmembrane region" description="Helical" evidence="7">
    <location>
        <begin position="105"/>
        <end position="127"/>
    </location>
</feature>
<evidence type="ECO:0000256" key="4">
    <source>
        <dbReference type="ARBA" id="ARBA00022989"/>
    </source>
</evidence>
<evidence type="ECO:0000256" key="3">
    <source>
        <dbReference type="ARBA" id="ARBA00022692"/>
    </source>
</evidence>
<evidence type="ECO:0000256" key="2">
    <source>
        <dbReference type="ARBA" id="ARBA00022475"/>
    </source>
</evidence>
<dbReference type="AlphaFoldDB" id="A0A6P8HZG9"/>
<evidence type="ECO:0000256" key="1">
    <source>
        <dbReference type="ARBA" id="ARBA00004651"/>
    </source>
</evidence>
<dbReference type="PROSITE" id="PS00237">
    <property type="entry name" value="G_PROTEIN_RECEP_F1_1"/>
    <property type="match status" value="1"/>
</dbReference>
<dbReference type="PRINTS" id="PR00237">
    <property type="entry name" value="GPCRRHODOPSN"/>
</dbReference>
<dbReference type="Pfam" id="PF00001">
    <property type="entry name" value="7tm_1"/>
    <property type="match status" value="2"/>
</dbReference>
<keyword evidence="3 6" id="KW-0812">Transmembrane</keyword>
<proteinExistence type="inferred from homology"/>
<dbReference type="PANTHER" id="PTHR22750">
    <property type="entry name" value="G-PROTEIN COUPLED RECEPTOR"/>
    <property type="match status" value="1"/>
</dbReference>
<evidence type="ECO:0000256" key="5">
    <source>
        <dbReference type="ARBA" id="ARBA00023136"/>
    </source>
</evidence>
<protein>
    <submittedName>
        <fullName evidence="10">Melanocyte-stimulating hormone receptor-like</fullName>
    </submittedName>
</protein>
<feature type="transmembrane region" description="Helical" evidence="7">
    <location>
        <begin position="170"/>
        <end position="193"/>
    </location>
</feature>
<evidence type="ECO:0000256" key="7">
    <source>
        <dbReference type="SAM" id="Phobius"/>
    </source>
</evidence>
<feature type="transmembrane region" description="Helical" evidence="7">
    <location>
        <begin position="31"/>
        <end position="54"/>
    </location>
</feature>
<keyword evidence="2" id="KW-1003">Cell membrane</keyword>
<evidence type="ECO:0000313" key="10">
    <source>
        <dbReference type="RefSeq" id="XP_031560686.1"/>
    </source>
</evidence>
<dbReference type="SMART" id="SM01381">
    <property type="entry name" value="7TM_GPCR_Srsx"/>
    <property type="match status" value="1"/>
</dbReference>
<dbReference type="GO" id="GO:0004930">
    <property type="term" value="F:G protein-coupled receptor activity"/>
    <property type="evidence" value="ECO:0007669"/>
    <property type="project" value="UniProtKB-KW"/>
</dbReference>
<keyword evidence="6" id="KW-0297">G-protein coupled receptor</keyword>
<keyword evidence="6" id="KW-0807">Transducer</keyword>
<gene>
    <name evidence="10" type="primary">LOC116296754</name>
</gene>
<reference evidence="10" key="1">
    <citation type="submission" date="2025-08" db="UniProtKB">
        <authorList>
            <consortium name="RefSeq"/>
        </authorList>
    </citation>
    <scope>IDENTIFICATION</scope>
    <source>
        <tissue evidence="10">Tentacle</tissue>
    </source>
</reference>
<dbReference type="CDD" id="cd00637">
    <property type="entry name" value="7tm_classA_rhodopsin-like"/>
    <property type="match status" value="1"/>
</dbReference>
<accession>A0A6P8HZG9</accession>
<evidence type="ECO:0000259" key="8">
    <source>
        <dbReference type="PROSITE" id="PS50262"/>
    </source>
</evidence>
<feature type="transmembrane region" description="Helical" evidence="7">
    <location>
        <begin position="270"/>
        <end position="288"/>
    </location>
</feature>
<comment type="similarity">
    <text evidence="6">Belongs to the G-protein coupled receptor 1 family.</text>
</comment>
<dbReference type="RefSeq" id="XP_031560686.1">
    <property type="nucleotide sequence ID" value="XM_031704826.1"/>
</dbReference>
<name>A0A6P8HZG9_ACTTE</name>
<keyword evidence="6" id="KW-0675">Receptor</keyword>